<dbReference type="RefSeq" id="WP_064318109.1">
    <property type="nucleotide sequence ID" value="NZ_JACI01000001.1"/>
</dbReference>
<evidence type="ECO:0000313" key="4">
    <source>
        <dbReference type="Proteomes" id="UP000078358"/>
    </source>
</evidence>
<protein>
    <recommendedName>
        <fullName evidence="2">pre-crRNA processing endonuclease</fullName>
        <ecNumber evidence="2">3.1.-.-</ecNumber>
    </recommendedName>
</protein>
<dbReference type="Proteomes" id="UP000078358">
    <property type="component" value="Unassembled WGS sequence"/>
</dbReference>
<dbReference type="GO" id="GO:0051607">
    <property type="term" value="P:defense response to virus"/>
    <property type="evidence" value="ECO:0007669"/>
    <property type="project" value="UniProtKB-UniRule"/>
</dbReference>
<keyword evidence="2" id="KW-0378">Hydrolase</keyword>
<keyword evidence="1 2" id="KW-0051">Antiviral defense</keyword>
<dbReference type="InterPro" id="IPR010155">
    <property type="entry name" value="CRISPR-assoc_prot_Cas5d"/>
</dbReference>
<dbReference type="AlphaFoldDB" id="A0A179CZR9"/>
<dbReference type="Pfam" id="PF09704">
    <property type="entry name" value="Cas_Cas5d"/>
    <property type="match status" value="1"/>
</dbReference>
<comment type="similarity">
    <text evidence="2">Belongs to the CRISPR-associated protein Cas5 family. Subtype I-C/Dvulg subfamily.</text>
</comment>
<dbReference type="GO" id="GO:0004519">
    <property type="term" value="F:endonuclease activity"/>
    <property type="evidence" value="ECO:0007669"/>
    <property type="project" value="UniProtKB-UniRule"/>
</dbReference>
<dbReference type="CDD" id="cd09752">
    <property type="entry name" value="Cas5_I-C"/>
    <property type="match status" value="1"/>
</dbReference>
<dbReference type="PIRSF" id="PIRSF029950">
    <property type="entry name" value="Cas_CT1134"/>
    <property type="match status" value="1"/>
</dbReference>
<evidence type="ECO:0000256" key="2">
    <source>
        <dbReference type="PIRNR" id="PIRNR029950"/>
    </source>
</evidence>
<proteinExistence type="inferred from homology"/>
<gene>
    <name evidence="3" type="ORF">F480_02495</name>
</gene>
<dbReference type="GO" id="GO:0003723">
    <property type="term" value="F:RNA binding"/>
    <property type="evidence" value="ECO:0007669"/>
    <property type="project" value="UniProtKB-UniRule"/>
</dbReference>
<keyword evidence="2" id="KW-0255">Endonuclease</keyword>
<keyword evidence="2" id="KW-0540">Nuclease</keyword>
<dbReference type="InterPro" id="IPR021124">
    <property type="entry name" value="CRISPR-assoc_prot_Cas5"/>
</dbReference>
<dbReference type="EMBL" id="JACI01000001">
    <property type="protein sequence ID" value="OAQ15419.1"/>
    <property type="molecule type" value="Genomic_DNA"/>
</dbReference>
<dbReference type="Gene3D" id="3.30.70.2660">
    <property type="match status" value="1"/>
</dbReference>
<dbReference type="EC" id="3.1.-.-" evidence="2"/>
<keyword evidence="2" id="KW-0694">RNA-binding</keyword>
<comment type="caution">
    <text evidence="3">The sequence shown here is derived from an EMBL/GenBank/DDBJ whole genome shotgun (WGS) entry which is preliminary data.</text>
</comment>
<dbReference type="GO" id="GO:0043571">
    <property type="term" value="P:maintenance of CRISPR repeat elements"/>
    <property type="evidence" value="ECO:0007669"/>
    <property type="project" value="UniProtKB-UniRule"/>
</dbReference>
<evidence type="ECO:0000256" key="1">
    <source>
        <dbReference type="ARBA" id="ARBA00023118"/>
    </source>
</evidence>
<dbReference type="NCBIfam" id="TIGR02593">
    <property type="entry name" value="CRISPR_cas5"/>
    <property type="match status" value="1"/>
</dbReference>
<dbReference type="GO" id="GO:0016787">
    <property type="term" value="F:hydrolase activity"/>
    <property type="evidence" value="ECO:0007669"/>
    <property type="project" value="UniProtKB-KW"/>
</dbReference>
<accession>A0A179CZR9</accession>
<dbReference type="InterPro" id="IPR013422">
    <property type="entry name" value="CRISPR-assoc_prot_Cas5_N"/>
</dbReference>
<dbReference type="NCBIfam" id="TIGR01876">
    <property type="entry name" value="cas_Cas5d"/>
    <property type="match status" value="1"/>
</dbReference>
<name>A0A179CZR9_BIBTR</name>
<dbReference type="PATRIC" id="fig|1261658.3.peg.502"/>
<sequence length="225" mass="25805">MPNKIKLHIWGDYACFTRPEMKVERVSYDVITPSAARGILAAVHWKPAIRWVIDKIYVLKPIQFESVRRNELGSKISASKISGAMKRKTVADLYTVIEDDRQQRAATVLKNVGYVIEAHAVLTKMAGEAETVTKHIEMFKRRAKKGQCFQQPCMGMREFAANFALIDDDEPLPECFLAENEQDRDLGWMLHDIDFEHGNQPRFFRAEMKNGVIDVPPFYAEEVKS</sequence>
<comment type="function">
    <text evidence="2">CRISPR (clustered regularly interspaced short palindromic repeat) is an adaptive immune system that provides protection against mobile genetic elements (viruses, transposable elements and conjugative plasmids). CRISPR clusters contain spacers, sequences complementary to antecedent mobile elements, and target invading nucleic acids. CRISPR clusters are transcribed and processed into CRISPR RNA (crRNA).</text>
</comment>
<organism evidence="3 4">
    <name type="scientific">Bibersteinia trehalosi Y31</name>
    <dbReference type="NCBI Taxonomy" id="1261658"/>
    <lineage>
        <taxon>Bacteria</taxon>
        <taxon>Pseudomonadati</taxon>
        <taxon>Pseudomonadota</taxon>
        <taxon>Gammaproteobacteria</taxon>
        <taxon>Pasteurellales</taxon>
        <taxon>Pasteurellaceae</taxon>
        <taxon>Bibersteinia</taxon>
    </lineage>
</organism>
<evidence type="ECO:0000313" key="3">
    <source>
        <dbReference type="EMBL" id="OAQ15419.1"/>
    </source>
</evidence>
<reference evidence="3 4" key="1">
    <citation type="submission" date="2014-01" db="EMBL/GenBank/DDBJ databases">
        <authorList>
            <person name="Zuccon D."/>
        </authorList>
    </citation>
    <scope>NUCLEOTIDE SEQUENCE [LARGE SCALE GENOMIC DNA]</scope>
    <source>
        <strain evidence="3 4">Y31</strain>
    </source>
</reference>